<feature type="domain" description="Glycosyltransferase subfamily 4-like N-terminal" evidence="3">
    <location>
        <begin position="20"/>
        <end position="176"/>
    </location>
</feature>
<reference evidence="4 5" key="1">
    <citation type="journal article" date="2019" name="Nat. Microbiol.">
        <title>Mediterranean grassland soil C-N compound turnover is dependent on rainfall and depth, and is mediated by genomically divergent microorganisms.</title>
        <authorList>
            <person name="Diamond S."/>
            <person name="Andeer P.F."/>
            <person name="Li Z."/>
            <person name="Crits-Christoph A."/>
            <person name="Burstein D."/>
            <person name="Anantharaman K."/>
            <person name="Lane K.R."/>
            <person name="Thomas B.C."/>
            <person name="Pan C."/>
            <person name="Northen T.R."/>
            <person name="Banfield J.F."/>
        </authorList>
    </citation>
    <scope>NUCLEOTIDE SEQUENCE [LARGE SCALE GENOMIC DNA]</scope>
    <source>
        <strain evidence="4">WS_6</strain>
    </source>
</reference>
<evidence type="ECO:0000313" key="5">
    <source>
        <dbReference type="Proteomes" id="UP000316852"/>
    </source>
</evidence>
<dbReference type="SUPFAM" id="SSF53756">
    <property type="entry name" value="UDP-Glycosyltransferase/glycogen phosphorylase"/>
    <property type="match status" value="1"/>
</dbReference>
<dbReference type="Pfam" id="PF00534">
    <property type="entry name" value="Glycos_transf_1"/>
    <property type="match status" value="1"/>
</dbReference>
<sequence length="382" mass="41198">MPRPIRVAIDLRPLARGPATGIGLILTQIVHELSPRGFEFIGVSDRPVEPASVSESIEVRVSGPENGRIRWEALELPRILRAIEPPPDLYHATWNHGVPSGLPFPSLLSLHDVIPWVMPRLVPWPKPALLHRWLYRRAVRASARNASTIVTLSDASRRDIAALVPEAASRIEVVPCAVPRWLKPASADQVSAPRARFGGAPYWLYFGGFDPRKGVDLLIEAVARAFPDRRNAPALVLAGARNALADRLARSAKAEGLRAHWPGYVPDSELAALLGGAKLLIYPSRYEGFGIPPLLAMAVGTPCVTSDSGALPEVVGKAAMLFPSGDVAALAERLRTAAQDPGALAELSRLGKERAAQFSVELLAERMTRVYEAAATRRGGSA</sequence>
<dbReference type="AlphaFoldDB" id="A0A538T7V7"/>
<protein>
    <submittedName>
        <fullName evidence="4">Glycosyltransferase family 4 protein</fullName>
    </submittedName>
</protein>
<accession>A0A538T7V7</accession>
<keyword evidence="1 4" id="KW-0808">Transferase</keyword>
<proteinExistence type="predicted"/>
<dbReference type="InterPro" id="IPR001296">
    <property type="entry name" value="Glyco_trans_1"/>
</dbReference>
<gene>
    <name evidence="4" type="ORF">E6K76_04270</name>
</gene>
<dbReference type="PANTHER" id="PTHR46401">
    <property type="entry name" value="GLYCOSYLTRANSFERASE WBBK-RELATED"/>
    <property type="match status" value="1"/>
</dbReference>
<dbReference type="Gene3D" id="3.40.50.2000">
    <property type="entry name" value="Glycogen Phosphorylase B"/>
    <property type="match status" value="2"/>
</dbReference>
<dbReference type="GO" id="GO:0009103">
    <property type="term" value="P:lipopolysaccharide biosynthetic process"/>
    <property type="evidence" value="ECO:0007669"/>
    <property type="project" value="TreeGrafter"/>
</dbReference>
<dbReference type="PANTHER" id="PTHR46401:SF2">
    <property type="entry name" value="GLYCOSYLTRANSFERASE WBBK-RELATED"/>
    <property type="match status" value="1"/>
</dbReference>
<dbReference type="GO" id="GO:0016757">
    <property type="term" value="F:glycosyltransferase activity"/>
    <property type="evidence" value="ECO:0007669"/>
    <property type="project" value="InterPro"/>
</dbReference>
<evidence type="ECO:0000256" key="1">
    <source>
        <dbReference type="ARBA" id="ARBA00022679"/>
    </source>
</evidence>
<dbReference type="CDD" id="cd03809">
    <property type="entry name" value="GT4_MtfB-like"/>
    <property type="match status" value="1"/>
</dbReference>
<comment type="caution">
    <text evidence="4">The sequence shown here is derived from an EMBL/GenBank/DDBJ whole genome shotgun (WGS) entry which is preliminary data.</text>
</comment>
<feature type="domain" description="Glycosyl transferase family 1" evidence="2">
    <location>
        <begin position="197"/>
        <end position="352"/>
    </location>
</feature>
<dbReference type="EMBL" id="VBOW01000020">
    <property type="protein sequence ID" value="TMQ59712.1"/>
    <property type="molecule type" value="Genomic_DNA"/>
</dbReference>
<dbReference type="Proteomes" id="UP000316852">
    <property type="component" value="Unassembled WGS sequence"/>
</dbReference>
<dbReference type="InterPro" id="IPR028098">
    <property type="entry name" value="Glyco_trans_4-like_N"/>
</dbReference>
<evidence type="ECO:0000313" key="4">
    <source>
        <dbReference type="EMBL" id="TMQ59712.1"/>
    </source>
</evidence>
<evidence type="ECO:0000259" key="2">
    <source>
        <dbReference type="Pfam" id="PF00534"/>
    </source>
</evidence>
<evidence type="ECO:0000259" key="3">
    <source>
        <dbReference type="Pfam" id="PF13579"/>
    </source>
</evidence>
<name>A0A538T7V7_UNCEI</name>
<dbReference type="Pfam" id="PF13579">
    <property type="entry name" value="Glyco_trans_4_4"/>
    <property type="match status" value="1"/>
</dbReference>
<organism evidence="4 5">
    <name type="scientific">Eiseniibacteriota bacterium</name>
    <dbReference type="NCBI Taxonomy" id="2212470"/>
    <lineage>
        <taxon>Bacteria</taxon>
        <taxon>Candidatus Eiseniibacteriota</taxon>
    </lineage>
</organism>